<proteinExistence type="inferred from homology"/>
<dbReference type="PROSITE" id="PS00101">
    <property type="entry name" value="HEXAPEP_TRANSFERASES"/>
    <property type="match status" value="1"/>
</dbReference>
<evidence type="ECO:0000256" key="5">
    <source>
        <dbReference type="RuleBase" id="RU367021"/>
    </source>
</evidence>
<keyword evidence="3" id="KW-0677">Repeat</keyword>
<feature type="region of interest" description="Disordered" evidence="6">
    <location>
        <begin position="190"/>
        <end position="219"/>
    </location>
</feature>
<dbReference type="GO" id="GO:0008870">
    <property type="term" value="F:galactoside O-acetyltransferase activity"/>
    <property type="evidence" value="ECO:0007669"/>
    <property type="project" value="TreeGrafter"/>
</dbReference>
<dbReference type="FunFam" id="2.160.10.10:FF:000025">
    <property type="entry name" value="Hexapeptide-repeat containing-acetyltransferase"/>
    <property type="match status" value="1"/>
</dbReference>
<dbReference type="Pfam" id="PF12464">
    <property type="entry name" value="Mac"/>
    <property type="match status" value="1"/>
</dbReference>
<dbReference type="InterPro" id="IPR024688">
    <property type="entry name" value="Mac_dom"/>
</dbReference>
<keyword evidence="9" id="KW-1185">Reference proteome</keyword>
<evidence type="ECO:0000256" key="6">
    <source>
        <dbReference type="SAM" id="MobiDB-lite"/>
    </source>
</evidence>
<accession>A0A087CIZ7</accession>
<dbReference type="InterPro" id="IPR018357">
    <property type="entry name" value="Hexapep_transf_CS"/>
</dbReference>
<feature type="domain" description="Maltose/galactoside acetyltransferase" evidence="7">
    <location>
        <begin position="5"/>
        <end position="58"/>
    </location>
</feature>
<dbReference type="EC" id="2.3.1.-" evidence="5"/>
<evidence type="ECO:0000256" key="1">
    <source>
        <dbReference type="ARBA" id="ARBA00007274"/>
    </source>
</evidence>
<dbReference type="Gene3D" id="2.160.10.10">
    <property type="entry name" value="Hexapeptide repeat proteins"/>
    <property type="match status" value="1"/>
</dbReference>
<keyword evidence="4 5" id="KW-0012">Acyltransferase</keyword>
<dbReference type="GeneID" id="98299556"/>
<evidence type="ECO:0000256" key="4">
    <source>
        <dbReference type="ARBA" id="ARBA00023315"/>
    </source>
</evidence>
<dbReference type="PANTHER" id="PTHR43017:SF1">
    <property type="entry name" value="ACETYLTRANSFERASE YJL218W-RELATED"/>
    <property type="match status" value="1"/>
</dbReference>
<dbReference type="Proteomes" id="UP000029050">
    <property type="component" value="Unassembled WGS sequence"/>
</dbReference>
<dbReference type="eggNOG" id="COG0110">
    <property type="taxonomic scope" value="Bacteria"/>
</dbReference>
<dbReference type="RefSeq" id="WP_033495564.1">
    <property type="nucleotide sequence ID" value="NZ_JBDNPR010000003.1"/>
</dbReference>
<evidence type="ECO:0000313" key="9">
    <source>
        <dbReference type="Proteomes" id="UP000029050"/>
    </source>
</evidence>
<dbReference type="SMART" id="SM01266">
    <property type="entry name" value="Mac"/>
    <property type="match status" value="1"/>
</dbReference>
<feature type="compositionally biased region" description="Basic and acidic residues" evidence="6">
    <location>
        <begin position="207"/>
        <end position="219"/>
    </location>
</feature>
<dbReference type="STRING" id="218140.BPSY_0342"/>
<sequence>MRTMRERINEGLLFTDNCEGLPEERTAAKRLMYLFNNSDPADIKGRTTLISQMFGISAQQAATFWVEPPFCFAYGTHIKVGSGTYINASCNFIDDGTLTIGDHVMFGPNVNIATVSHPINPAMRGYMYASPVTIGNDCWIGAGVTICPGVTIGAGTTIGAGSVVTKDIPANVVAVGNPCRVLREIGPDDLNNYNHGHPFDPSDLDEERQLRDQPFQSER</sequence>
<name>A0A087CIZ7_9BIFI</name>
<dbReference type="EMBL" id="JGZI01000007">
    <property type="protein sequence ID" value="KFI83247.1"/>
    <property type="molecule type" value="Genomic_DNA"/>
</dbReference>
<gene>
    <name evidence="8" type="ORF">BPSY_0342</name>
</gene>
<dbReference type="InterPro" id="IPR001451">
    <property type="entry name" value="Hexapep"/>
</dbReference>
<comment type="caution">
    <text evidence="8">The sequence shown here is derived from an EMBL/GenBank/DDBJ whole genome shotgun (WGS) entry which is preliminary data.</text>
</comment>
<evidence type="ECO:0000256" key="2">
    <source>
        <dbReference type="ARBA" id="ARBA00022679"/>
    </source>
</evidence>
<protein>
    <recommendedName>
        <fullName evidence="5">Acetyltransferase</fullName>
        <ecNumber evidence="5">2.3.1.-</ecNumber>
    </recommendedName>
</protein>
<reference evidence="8 9" key="1">
    <citation type="submission" date="2014-03" db="EMBL/GenBank/DDBJ databases">
        <title>Genomics of Bifidobacteria.</title>
        <authorList>
            <person name="Ventura M."/>
            <person name="Milani C."/>
            <person name="Lugli G.A."/>
        </authorList>
    </citation>
    <scope>NUCLEOTIDE SEQUENCE [LARGE SCALE GENOMIC DNA]</scope>
    <source>
        <strain evidence="8 9">LMG 21775</strain>
    </source>
</reference>
<keyword evidence="2 5" id="KW-0808">Transferase</keyword>
<dbReference type="InterPro" id="IPR011004">
    <property type="entry name" value="Trimer_LpxA-like_sf"/>
</dbReference>
<evidence type="ECO:0000313" key="8">
    <source>
        <dbReference type="EMBL" id="KFI83247.1"/>
    </source>
</evidence>
<dbReference type="InterPro" id="IPR039369">
    <property type="entry name" value="LacA-like"/>
</dbReference>
<dbReference type="Pfam" id="PF00132">
    <property type="entry name" value="Hexapep"/>
    <property type="match status" value="1"/>
</dbReference>
<dbReference type="CDD" id="cd03357">
    <property type="entry name" value="LbH_MAT_GAT"/>
    <property type="match status" value="1"/>
</dbReference>
<dbReference type="AlphaFoldDB" id="A0A087CIZ7"/>
<evidence type="ECO:0000256" key="3">
    <source>
        <dbReference type="ARBA" id="ARBA00022737"/>
    </source>
</evidence>
<organism evidence="8 9">
    <name type="scientific">Bifidobacterium psychraerophilum</name>
    <dbReference type="NCBI Taxonomy" id="218140"/>
    <lineage>
        <taxon>Bacteria</taxon>
        <taxon>Bacillati</taxon>
        <taxon>Actinomycetota</taxon>
        <taxon>Actinomycetes</taxon>
        <taxon>Bifidobacteriales</taxon>
        <taxon>Bifidobacteriaceae</taxon>
        <taxon>Bifidobacterium</taxon>
    </lineage>
</organism>
<dbReference type="OrthoDB" id="2643438at2"/>
<comment type="similarity">
    <text evidence="1 5">Belongs to the transferase hexapeptide repeat family.</text>
</comment>
<dbReference type="PANTHER" id="PTHR43017">
    <property type="entry name" value="GALACTOSIDE O-ACETYLTRANSFERASE"/>
    <property type="match status" value="1"/>
</dbReference>
<evidence type="ECO:0000259" key="7">
    <source>
        <dbReference type="SMART" id="SM01266"/>
    </source>
</evidence>
<dbReference type="SUPFAM" id="SSF51161">
    <property type="entry name" value="Trimeric LpxA-like enzymes"/>
    <property type="match status" value="1"/>
</dbReference>